<evidence type="ECO:0008006" key="10">
    <source>
        <dbReference type="Google" id="ProtNLM"/>
    </source>
</evidence>
<dbReference type="Gene3D" id="1.10.8.80">
    <property type="entry name" value="Magnesium chelatase subunit I, C-Terminal domain"/>
    <property type="match status" value="1"/>
</dbReference>
<sequence length="554" mass="62272">MPTSKRYRRNYVLTVIVVFFLISFMTCFSVNADGTNIFITFLLAVVFIIIRIKWKIVADGLDIVTNPNDARWSTDEEFARIIRPDPHKTEGVWLGGDYICTKNVHGIVIGGSGAGKSSLHLIPNLLIQPFSSNFVLDIKRELSQITASAQKAMGQTVYIIDPFDDQTSIRATHGIRNSGFNPFIFLEDESELIENTNIIAQALIPDNPNAKEPYWTQRGRHVVSLCLQHIATALPKKERNMHTLYKMLRTSGDEFTNLLLSMKQNTALDGIISIGAEELLGLIDSAATLASIRSNAQNGTELFASPQLRHNLSKNDFNPYDLSAKGNVTVYLILPERFVDVYDGWARMVIALSLKACNAKPANPVQFFLDEFPLLKRFDDAKRNFAFGRGQNIRMWIYAQSIASLRDIYGEDGMTVFLANAGVLQCIGGIRDLATREYFSKILGTKTRIKEQHSTSFTEGKEASTSNSIAYVEEKIPLLTPEQIGNMNGVITLCDRAKVVLDDTPYFKNRYEGVSLDEKWLTKEERALLKAGKLPVDETHEYFMKMAHHPQRIA</sequence>
<evidence type="ECO:0000313" key="9">
    <source>
        <dbReference type="Proteomes" id="UP000192796"/>
    </source>
</evidence>
<dbReference type="PANTHER" id="PTHR37937">
    <property type="entry name" value="CONJUGATIVE TRANSFER: DNA TRANSPORT"/>
    <property type="match status" value="1"/>
</dbReference>
<dbReference type="SUPFAM" id="SSF52540">
    <property type="entry name" value="P-loop containing nucleoside triphosphate hydrolases"/>
    <property type="match status" value="1"/>
</dbReference>
<keyword evidence="5 7" id="KW-1133">Transmembrane helix</keyword>
<reference evidence="8 9" key="1">
    <citation type="submission" date="2016-03" db="EMBL/GenBank/DDBJ databases">
        <title>Niastella vici sp. nov., isolated from farmland soil.</title>
        <authorList>
            <person name="Chen L."/>
            <person name="Wang D."/>
            <person name="Yang S."/>
            <person name="Wang G."/>
        </authorList>
    </citation>
    <scope>NUCLEOTIDE SEQUENCE [LARGE SCALE GENOMIC DNA]</scope>
    <source>
        <strain evidence="8 9">DJ57</strain>
    </source>
</reference>
<keyword evidence="4 7" id="KW-0812">Transmembrane</keyword>
<dbReference type="RefSeq" id="WP_081144936.1">
    <property type="nucleotide sequence ID" value="NZ_LVYD01000001.1"/>
</dbReference>
<proteinExistence type="inferred from homology"/>
<feature type="transmembrane region" description="Helical" evidence="7">
    <location>
        <begin position="37"/>
        <end position="54"/>
    </location>
</feature>
<keyword evidence="3" id="KW-1003">Cell membrane</keyword>
<evidence type="ECO:0000256" key="5">
    <source>
        <dbReference type="ARBA" id="ARBA00022989"/>
    </source>
</evidence>
<dbReference type="PANTHER" id="PTHR37937:SF1">
    <property type="entry name" value="CONJUGATIVE TRANSFER: DNA TRANSPORT"/>
    <property type="match status" value="1"/>
</dbReference>
<evidence type="ECO:0000256" key="6">
    <source>
        <dbReference type="ARBA" id="ARBA00023136"/>
    </source>
</evidence>
<comment type="caution">
    <text evidence="8">The sequence shown here is derived from an EMBL/GenBank/DDBJ whole genome shotgun (WGS) entry which is preliminary data.</text>
</comment>
<evidence type="ECO:0000256" key="1">
    <source>
        <dbReference type="ARBA" id="ARBA00004651"/>
    </source>
</evidence>
<dbReference type="GO" id="GO:0005886">
    <property type="term" value="C:plasma membrane"/>
    <property type="evidence" value="ECO:0007669"/>
    <property type="project" value="UniProtKB-SubCell"/>
</dbReference>
<dbReference type="InterPro" id="IPR003688">
    <property type="entry name" value="TraG/VirD4"/>
</dbReference>
<dbReference type="Gene3D" id="3.40.50.300">
    <property type="entry name" value="P-loop containing nucleotide triphosphate hydrolases"/>
    <property type="match status" value="1"/>
</dbReference>
<comment type="subcellular location">
    <subcellularLocation>
        <location evidence="1">Cell membrane</location>
        <topology evidence="1">Multi-pass membrane protein</topology>
    </subcellularLocation>
</comment>
<dbReference type="AlphaFoldDB" id="A0A1V9G999"/>
<dbReference type="OrthoDB" id="9759295at2"/>
<gene>
    <name evidence="8" type="ORF">A3860_02455</name>
</gene>
<dbReference type="CDD" id="cd01127">
    <property type="entry name" value="TrwB_TraG_TraD_VirD4"/>
    <property type="match status" value="1"/>
</dbReference>
<dbReference type="STRING" id="1703345.A3860_02455"/>
<comment type="similarity">
    <text evidence="2">Belongs to the VirD4/TraG family.</text>
</comment>
<keyword evidence="6 7" id="KW-0472">Membrane</keyword>
<organism evidence="8 9">
    <name type="scientific">Niastella vici</name>
    <dbReference type="NCBI Taxonomy" id="1703345"/>
    <lineage>
        <taxon>Bacteria</taxon>
        <taxon>Pseudomonadati</taxon>
        <taxon>Bacteroidota</taxon>
        <taxon>Chitinophagia</taxon>
        <taxon>Chitinophagales</taxon>
        <taxon>Chitinophagaceae</taxon>
        <taxon>Niastella</taxon>
    </lineage>
</organism>
<dbReference type="Pfam" id="PF02534">
    <property type="entry name" value="T4SS-DNA_transf"/>
    <property type="match status" value="1"/>
</dbReference>
<name>A0A1V9G999_9BACT</name>
<protein>
    <recommendedName>
        <fullName evidence="10">Conjugal transfer protein TraG</fullName>
    </recommendedName>
</protein>
<dbReference type="InterPro" id="IPR051539">
    <property type="entry name" value="T4SS-coupling_protein"/>
</dbReference>
<evidence type="ECO:0000313" key="8">
    <source>
        <dbReference type="EMBL" id="OQP67241.1"/>
    </source>
</evidence>
<evidence type="ECO:0000256" key="3">
    <source>
        <dbReference type="ARBA" id="ARBA00022475"/>
    </source>
</evidence>
<evidence type="ECO:0000256" key="7">
    <source>
        <dbReference type="SAM" id="Phobius"/>
    </source>
</evidence>
<feature type="transmembrane region" description="Helical" evidence="7">
    <location>
        <begin position="12"/>
        <end position="31"/>
    </location>
</feature>
<evidence type="ECO:0000256" key="2">
    <source>
        <dbReference type="ARBA" id="ARBA00008806"/>
    </source>
</evidence>
<dbReference type="InterPro" id="IPR027417">
    <property type="entry name" value="P-loop_NTPase"/>
</dbReference>
<evidence type="ECO:0000256" key="4">
    <source>
        <dbReference type="ARBA" id="ARBA00022692"/>
    </source>
</evidence>
<keyword evidence="9" id="KW-1185">Reference proteome</keyword>
<dbReference type="EMBL" id="LVYD01000001">
    <property type="protein sequence ID" value="OQP67241.1"/>
    <property type="molecule type" value="Genomic_DNA"/>
</dbReference>
<accession>A0A1V9G999</accession>
<dbReference type="Proteomes" id="UP000192796">
    <property type="component" value="Unassembled WGS sequence"/>
</dbReference>